<reference evidence="1 2" key="1">
    <citation type="submission" date="2017-10" db="EMBL/GenBank/DDBJ databases">
        <title>Draft genome sequence of Anoxybacillus flavithermus KU2-6-11 from caldera Uzon (Russia:Kamchtka).</title>
        <authorList>
            <person name="Korzhuk A.V."/>
            <person name="Rozanov A.S."/>
            <person name="Bryanskaya A.V."/>
            <person name="Peltek S.E."/>
        </authorList>
    </citation>
    <scope>NUCLEOTIDE SEQUENCE [LARGE SCALE GENOMIC DNA]</scope>
    <source>
        <strain evidence="1 2">KU2-6_11</strain>
    </source>
</reference>
<sequence length="64" mass="7656">QVSKSFFMIYYCLSDEEKQRFIDDILTEGSSKLTKADLQIIEMFKSKHISYDEMIKIIKQSREQ</sequence>
<evidence type="ECO:0000313" key="2">
    <source>
        <dbReference type="Proteomes" id="UP000230559"/>
    </source>
</evidence>
<protein>
    <submittedName>
        <fullName evidence="1">Uncharacterized protein</fullName>
    </submittedName>
</protein>
<dbReference type="AlphaFoldDB" id="A0A2G5RLY2"/>
<feature type="non-terminal residue" evidence="1">
    <location>
        <position position="1"/>
    </location>
</feature>
<dbReference type="RefSeq" id="WP_218963490.1">
    <property type="nucleotide sequence ID" value="NZ_PEDM01000065.1"/>
</dbReference>
<dbReference type="EMBL" id="PEDM01000065">
    <property type="protein sequence ID" value="PIC03692.1"/>
    <property type="molecule type" value="Genomic_DNA"/>
</dbReference>
<evidence type="ECO:0000313" key="1">
    <source>
        <dbReference type="EMBL" id="PIC03692.1"/>
    </source>
</evidence>
<gene>
    <name evidence="1" type="ORF">CS060_13840</name>
</gene>
<comment type="caution">
    <text evidence="1">The sequence shown here is derived from an EMBL/GenBank/DDBJ whole genome shotgun (WGS) entry which is preliminary data.</text>
</comment>
<name>A0A2G5RLY2_9BACL</name>
<dbReference type="Proteomes" id="UP000230559">
    <property type="component" value="Unassembled WGS sequence"/>
</dbReference>
<proteinExistence type="predicted"/>
<organism evidence="1 2">
    <name type="scientific">Anoxybacillus flavithermus</name>
    <dbReference type="NCBI Taxonomy" id="33934"/>
    <lineage>
        <taxon>Bacteria</taxon>
        <taxon>Bacillati</taxon>
        <taxon>Bacillota</taxon>
        <taxon>Bacilli</taxon>
        <taxon>Bacillales</taxon>
        <taxon>Anoxybacillaceae</taxon>
        <taxon>Anoxybacillus</taxon>
    </lineage>
</organism>
<accession>A0A2G5RLY2</accession>